<name>A0A427B0N8_ENSVE</name>
<comment type="caution">
    <text evidence="1">The sequence shown here is derived from an EMBL/GenBank/DDBJ whole genome shotgun (WGS) entry which is preliminary data.</text>
</comment>
<accession>A0A427B0N8</accession>
<gene>
    <name evidence="1" type="ORF">B296_00007471</name>
</gene>
<sequence length="83" mass="9077">MSCTIIAPSALQALADIVMPPPLGKLHDLAAMLLPAVTTVLYLLAEWPPTHILAGDRHYSDQCCLPMVRSSNFFLCSSHHCYP</sequence>
<dbReference type="EMBL" id="AMZH03000780">
    <property type="protein sequence ID" value="RRT81995.1"/>
    <property type="molecule type" value="Genomic_DNA"/>
</dbReference>
<protein>
    <submittedName>
        <fullName evidence="1">Uncharacterized protein</fullName>
    </submittedName>
</protein>
<proteinExistence type="predicted"/>
<evidence type="ECO:0000313" key="1">
    <source>
        <dbReference type="EMBL" id="RRT81995.1"/>
    </source>
</evidence>
<organism evidence="1 2">
    <name type="scientific">Ensete ventricosum</name>
    <name type="common">Abyssinian banana</name>
    <name type="synonym">Musa ensete</name>
    <dbReference type="NCBI Taxonomy" id="4639"/>
    <lineage>
        <taxon>Eukaryota</taxon>
        <taxon>Viridiplantae</taxon>
        <taxon>Streptophyta</taxon>
        <taxon>Embryophyta</taxon>
        <taxon>Tracheophyta</taxon>
        <taxon>Spermatophyta</taxon>
        <taxon>Magnoliopsida</taxon>
        <taxon>Liliopsida</taxon>
        <taxon>Zingiberales</taxon>
        <taxon>Musaceae</taxon>
        <taxon>Ensete</taxon>
    </lineage>
</organism>
<evidence type="ECO:0000313" key="2">
    <source>
        <dbReference type="Proteomes" id="UP000287651"/>
    </source>
</evidence>
<dbReference type="Proteomes" id="UP000287651">
    <property type="component" value="Unassembled WGS sequence"/>
</dbReference>
<dbReference type="AlphaFoldDB" id="A0A427B0N8"/>
<reference evidence="1 2" key="1">
    <citation type="journal article" date="2014" name="Agronomy (Basel)">
        <title>A Draft Genome Sequence for Ensete ventricosum, the Drought-Tolerant Tree Against Hunger.</title>
        <authorList>
            <person name="Harrison J."/>
            <person name="Moore K.A."/>
            <person name="Paszkiewicz K."/>
            <person name="Jones T."/>
            <person name="Grant M."/>
            <person name="Ambacheew D."/>
            <person name="Muzemil S."/>
            <person name="Studholme D.J."/>
        </authorList>
    </citation>
    <scope>NUCLEOTIDE SEQUENCE [LARGE SCALE GENOMIC DNA]</scope>
</reference>